<organism evidence="1 2">
    <name type="scientific">Multifurca ochricompacta</name>
    <dbReference type="NCBI Taxonomy" id="376703"/>
    <lineage>
        <taxon>Eukaryota</taxon>
        <taxon>Fungi</taxon>
        <taxon>Dikarya</taxon>
        <taxon>Basidiomycota</taxon>
        <taxon>Agaricomycotina</taxon>
        <taxon>Agaricomycetes</taxon>
        <taxon>Russulales</taxon>
        <taxon>Russulaceae</taxon>
        <taxon>Multifurca</taxon>
    </lineage>
</organism>
<sequence>MKFYLFNLTGSTVFVKNEEGTKHTFKLSVLPNATTTIPAGNRKFMLSSVGGIPEITFEKALHEFEVEQQYVINPSKKFSFRWGLLAMPEDCPWRIYREQTSRKCIDILILPKRP</sequence>
<accession>A0AAD4M8B0</accession>
<protein>
    <submittedName>
        <fullName evidence="1">Uncharacterized protein</fullName>
    </submittedName>
</protein>
<proteinExistence type="predicted"/>
<evidence type="ECO:0000313" key="1">
    <source>
        <dbReference type="EMBL" id="KAI0303501.1"/>
    </source>
</evidence>
<keyword evidence="2" id="KW-1185">Reference proteome</keyword>
<dbReference type="AlphaFoldDB" id="A0AAD4M8B0"/>
<evidence type="ECO:0000313" key="2">
    <source>
        <dbReference type="Proteomes" id="UP001203297"/>
    </source>
</evidence>
<gene>
    <name evidence="1" type="ORF">B0F90DRAFT_1379808</name>
</gene>
<dbReference type="Proteomes" id="UP001203297">
    <property type="component" value="Unassembled WGS sequence"/>
</dbReference>
<dbReference type="EMBL" id="WTXG01000009">
    <property type="protein sequence ID" value="KAI0303501.1"/>
    <property type="molecule type" value="Genomic_DNA"/>
</dbReference>
<comment type="caution">
    <text evidence="1">The sequence shown here is derived from an EMBL/GenBank/DDBJ whole genome shotgun (WGS) entry which is preliminary data.</text>
</comment>
<name>A0AAD4M8B0_9AGAM</name>
<reference evidence="1" key="1">
    <citation type="journal article" date="2022" name="New Phytol.">
        <title>Evolutionary transition to the ectomycorrhizal habit in the genomes of a hyperdiverse lineage of mushroom-forming fungi.</title>
        <authorList>
            <person name="Looney B."/>
            <person name="Miyauchi S."/>
            <person name="Morin E."/>
            <person name="Drula E."/>
            <person name="Courty P.E."/>
            <person name="Kohler A."/>
            <person name="Kuo A."/>
            <person name="LaButti K."/>
            <person name="Pangilinan J."/>
            <person name="Lipzen A."/>
            <person name="Riley R."/>
            <person name="Andreopoulos W."/>
            <person name="He G."/>
            <person name="Johnson J."/>
            <person name="Nolan M."/>
            <person name="Tritt A."/>
            <person name="Barry K.W."/>
            <person name="Grigoriev I.V."/>
            <person name="Nagy L.G."/>
            <person name="Hibbett D."/>
            <person name="Henrissat B."/>
            <person name="Matheny P.B."/>
            <person name="Labbe J."/>
            <person name="Martin F.M."/>
        </authorList>
    </citation>
    <scope>NUCLEOTIDE SEQUENCE</scope>
    <source>
        <strain evidence="1">BPL690</strain>
    </source>
</reference>